<feature type="transmembrane region" description="Helical" evidence="8">
    <location>
        <begin position="55"/>
        <end position="73"/>
    </location>
</feature>
<feature type="domain" description="Lycopene cyclase" evidence="9">
    <location>
        <begin position="181"/>
        <end position="275"/>
    </location>
</feature>
<keyword evidence="5 8" id="KW-1133">Transmembrane helix</keyword>
<proteinExistence type="predicted"/>
<dbReference type="GO" id="GO:0016020">
    <property type="term" value="C:membrane"/>
    <property type="evidence" value="ECO:0007669"/>
    <property type="project" value="UniProtKB-SubCell"/>
</dbReference>
<dbReference type="HOGENOM" id="CLU_083013_0_0_10"/>
<feature type="domain" description="Lycopene cyclase" evidence="9">
    <location>
        <begin position="56"/>
        <end position="147"/>
    </location>
</feature>
<feature type="transmembrane region" description="Helical" evidence="8">
    <location>
        <begin position="85"/>
        <end position="103"/>
    </location>
</feature>
<keyword evidence="6 8" id="KW-0472">Membrane</keyword>
<dbReference type="EMBL" id="CP002691">
    <property type="protein sequence ID" value="AEE50360.1"/>
    <property type="molecule type" value="Genomic_DNA"/>
</dbReference>
<accession>F4KXI9</accession>
<dbReference type="Pfam" id="PF18916">
    <property type="entry name" value="Lycopene_cyc"/>
    <property type="match status" value="2"/>
</dbReference>
<sequence length="282" mass="32960">MMVSIPKIALRWKWPLLLWPYLVVGALLLFGEIIPEPLVYDVPTFMQLSFLETHWTYAYLHAFAFIPVFLLSFDRKVHYYTEWKVLFPAILIMGSFFILWDAYKTLSGVWGFNTNYITAGSFLYLPWEEWMFFLTVPFASIFIYACLNAYFPGDPLQKWDKPLTLGIIVLCFLFALLTIEKAYSSTTFILTGGFMLYHWLYVPNTYRTRFYRAFLVILIPFLLVDGVLTGGFTQQPVVVYNPAEFMGIRIVSVPVEDAVYGFLHLFGVCYWMEWLRKGDKAL</sequence>
<gene>
    <name evidence="10" type="ordered locus">Halhy_2487</name>
</gene>
<protein>
    <submittedName>
        <fullName evidence="10">Lycopene cyclase domain protein</fullName>
    </submittedName>
</protein>
<evidence type="ECO:0000313" key="11">
    <source>
        <dbReference type="Proteomes" id="UP000008461"/>
    </source>
</evidence>
<feature type="transmembrane region" description="Helical" evidence="8">
    <location>
        <begin position="185"/>
        <end position="202"/>
    </location>
</feature>
<dbReference type="GO" id="GO:0016872">
    <property type="term" value="F:intramolecular lyase activity"/>
    <property type="evidence" value="ECO:0007669"/>
    <property type="project" value="InterPro"/>
</dbReference>
<evidence type="ECO:0000259" key="9">
    <source>
        <dbReference type="Pfam" id="PF18916"/>
    </source>
</evidence>
<keyword evidence="4" id="KW-0125">Carotenoid biosynthesis</keyword>
<name>F4KXI9_HALH1</name>
<organism evidence="10 11">
    <name type="scientific">Haliscomenobacter hydrossis (strain ATCC 27775 / DSM 1100 / LMG 10767 / O)</name>
    <dbReference type="NCBI Taxonomy" id="760192"/>
    <lineage>
        <taxon>Bacteria</taxon>
        <taxon>Pseudomonadati</taxon>
        <taxon>Bacteroidota</taxon>
        <taxon>Saprospiria</taxon>
        <taxon>Saprospirales</taxon>
        <taxon>Haliscomenobacteraceae</taxon>
        <taxon>Haliscomenobacter</taxon>
    </lineage>
</organism>
<dbReference type="Proteomes" id="UP000008461">
    <property type="component" value="Chromosome"/>
</dbReference>
<comment type="subcellular location">
    <subcellularLocation>
        <location evidence="1">Membrane</location>
        <topology evidence="1">Multi-pass membrane protein</topology>
    </subcellularLocation>
</comment>
<dbReference type="AlphaFoldDB" id="F4KXI9"/>
<evidence type="ECO:0000256" key="2">
    <source>
        <dbReference type="ARBA" id="ARBA00004829"/>
    </source>
</evidence>
<dbReference type="NCBIfam" id="TIGR03462">
    <property type="entry name" value="CarR_dom_SF"/>
    <property type="match status" value="1"/>
</dbReference>
<keyword evidence="7" id="KW-0413">Isomerase</keyword>
<evidence type="ECO:0000256" key="6">
    <source>
        <dbReference type="ARBA" id="ARBA00023136"/>
    </source>
</evidence>
<dbReference type="GO" id="GO:0016117">
    <property type="term" value="P:carotenoid biosynthetic process"/>
    <property type="evidence" value="ECO:0007669"/>
    <property type="project" value="UniProtKB-KW"/>
</dbReference>
<dbReference type="KEGG" id="hhy:Halhy_2487"/>
<evidence type="ECO:0000256" key="8">
    <source>
        <dbReference type="SAM" id="Phobius"/>
    </source>
</evidence>
<evidence type="ECO:0000256" key="5">
    <source>
        <dbReference type="ARBA" id="ARBA00022989"/>
    </source>
</evidence>
<evidence type="ECO:0000256" key="1">
    <source>
        <dbReference type="ARBA" id="ARBA00004141"/>
    </source>
</evidence>
<feature type="transmembrane region" description="Helical" evidence="8">
    <location>
        <begin position="163"/>
        <end position="179"/>
    </location>
</feature>
<keyword evidence="3 8" id="KW-0812">Transmembrane</keyword>
<dbReference type="eggNOG" id="ENOG502ZZTD">
    <property type="taxonomic scope" value="Bacteria"/>
</dbReference>
<feature type="transmembrane region" description="Helical" evidence="8">
    <location>
        <begin position="130"/>
        <end position="151"/>
    </location>
</feature>
<evidence type="ECO:0000256" key="3">
    <source>
        <dbReference type="ARBA" id="ARBA00022692"/>
    </source>
</evidence>
<dbReference type="InterPro" id="IPR017825">
    <property type="entry name" value="Lycopene_cyclase_dom"/>
</dbReference>
<comment type="pathway">
    <text evidence="2">Carotenoid biosynthesis.</text>
</comment>
<reference key="2">
    <citation type="submission" date="2011-04" db="EMBL/GenBank/DDBJ databases">
        <title>Complete sequence of chromosome of Haliscomenobacter hydrossis DSM 1100.</title>
        <authorList>
            <consortium name="US DOE Joint Genome Institute (JGI-PGF)"/>
            <person name="Lucas S."/>
            <person name="Han J."/>
            <person name="Lapidus A."/>
            <person name="Bruce D."/>
            <person name="Goodwin L."/>
            <person name="Pitluck S."/>
            <person name="Peters L."/>
            <person name="Kyrpides N."/>
            <person name="Mavromatis K."/>
            <person name="Ivanova N."/>
            <person name="Ovchinnikova G."/>
            <person name="Pagani I."/>
            <person name="Daligault H."/>
            <person name="Detter J.C."/>
            <person name="Han C."/>
            <person name="Land M."/>
            <person name="Hauser L."/>
            <person name="Markowitz V."/>
            <person name="Cheng J.-F."/>
            <person name="Hugenholtz P."/>
            <person name="Woyke T."/>
            <person name="Wu D."/>
            <person name="Verbarg S."/>
            <person name="Frueling A."/>
            <person name="Brambilla E."/>
            <person name="Klenk H.-P."/>
            <person name="Eisen J.A."/>
        </authorList>
    </citation>
    <scope>NUCLEOTIDE SEQUENCE</scope>
    <source>
        <strain>DSM 1100</strain>
    </source>
</reference>
<keyword evidence="11" id="KW-1185">Reference proteome</keyword>
<dbReference type="STRING" id="760192.Halhy_2487"/>
<reference evidence="10 11" key="1">
    <citation type="journal article" date="2011" name="Stand. Genomic Sci.">
        <title>Complete genome sequence of Haliscomenobacter hydrossis type strain (O).</title>
        <authorList>
            <consortium name="US DOE Joint Genome Institute (JGI-PGF)"/>
            <person name="Daligault H."/>
            <person name="Lapidus A."/>
            <person name="Zeytun A."/>
            <person name="Nolan M."/>
            <person name="Lucas S."/>
            <person name="Del Rio T.G."/>
            <person name="Tice H."/>
            <person name="Cheng J.F."/>
            <person name="Tapia R."/>
            <person name="Han C."/>
            <person name="Goodwin L."/>
            <person name="Pitluck S."/>
            <person name="Liolios K."/>
            <person name="Pagani I."/>
            <person name="Ivanova N."/>
            <person name="Huntemann M."/>
            <person name="Mavromatis K."/>
            <person name="Mikhailova N."/>
            <person name="Pati A."/>
            <person name="Chen A."/>
            <person name="Palaniappan K."/>
            <person name="Land M."/>
            <person name="Hauser L."/>
            <person name="Brambilla E.M."/>
            <person name="Rohde M."/>
            <person name="Verbarg S."/>
            <person name="Goker M."/>
            <person name="Bristow J."/>
            <person name="Eisen J.A."/>
            <person name="Markowitz V."/>
            <person name="Hugenholtz P."/>
            <person name="Kyrpides N.C."/>
            <person name="Klenk H.P."/>
            <person name="Woyke T."/>
        </authorList>
    </citation>
    <scope>NUCLEOTIDE SEQUENCE [LARGE SCALE GENOMIC DNA]</scope>
    <source>
        <strain evidence="11">ATCC 27775 / DSM 1100 / LMG 10767 / O</strain>
    </source>
</reference>
<dbReference type="GO" id="GO:0045436">
    <property type="term" value="F:lycopene beta cyclase activity"/>
    <property type="evidence" value="ECO:0007669"/>
    <property type="project" value="UniProtKB-ARBA"/>
</dbReference>
<feature type="transmembrane region" description="Helical" evidence="8">
    <location>
        <begin position="258"/>
        <end position="275"/>
    </location>
</feature>
<evidence type="ECO:0000256" key="4">
    <source>
        <dbReference type="ARBA" id="ARBA00022746"/>
    </source>
</evidence>
<evidence type="ECO:0000256" key="7">
    <source>
        <dbReference type="ARBA" id="ARBA00023235"/>
    </source>
</evidence>
<feature type="transmembrane region" description="Helical" evidence="8">
    <location>
        <begin position="214"/>
        <end position="238"/>
    </location>
</feature>
<evidence type="ECO:0000313" key="10">
    <source>
        <dbReference type="EMBL" id="AEE50360.1"/>
    </source>
</evidence>